<dbReference type="GO" id="GO:0006935">
    <property type="term" value="P:chemotaxis"/>
    <property type="evidence" value="ECO:0007669"/>
    <property type="project" value="InterPro"/>
</dbReference>
<evidence type="ECO:0000313" key="3">
    <source>
        <dbReference type="Proteomes" id="UP000286680"/>
    </source>
</evidence>
<dbReference type="AlphaFoldDB" id="A0AA94EDH0"/>
<keyword evidence="3" id="KW-1185">Reference proteome</keyword>
<evidence type="ECO:0000259" key="1">
    <source>
        <dbReference type="PROSITE" id="PS50851"/>
    </source>
</evidence>
<dbReference type="Gene3D" id="2.40.50.180">
    <property type="entry name" value="CheA-289, Domain 4"/>
    <property type="match status" value="1"/>
</dbReference>
<dbReference type="EMBL" id="PIPS01000003">
    <property type="protein sequence ID" value="RUO42444.1"/>
    <property type="molecule type" value="Genomic_DNA"/>
</dbReference>
<dbReference type="GO" id="GO:0005829">
    <property type="term" value="C:cytosol"/>
    <property type="evidence" value="ECO:0007669"/>
    <property type="project" value="TreeGrafter"/>
</dbReference>
<comment type="caution">
    <text evidence="2">The sequence shown here is derived from an EMBL/GenBank/DDBJ whole genome shotgun (WGS) entry which is preliminary data.</text>
</comment>
<dbReference type="PANTHER" id="PTHR22617:SF41">
    <property type="entry name" value="CHEMOTAXIS SIGNAL TRANSDUCTION SYSTEM ADAPTOR PROTEIN CHEW"/>
    <property type="match status" value="1"/>
</dbReference>
<feature type="domain" description="CheW-like" evidence="1">
    <location>
        <begin position="13"/>
        <end position="157"/>
    </location>
</feature>
<dbReference type="SMART" id="SM00260">
    <property type="entry name" value="CheW"/>
    <property type="match status" value="1"/>
</dbReference>
<dbReference type="InterPro" id="IPR036061">
    <property type="entry name" value="CheW-like_dom_sf"/>
</dbReference>
<dbReference type="RefSeq" id="WP_126820172.1">
    <property type="nucleotide sequence ID" value="NZ_PIPS01000003.1"/>
</dbReference>
<dbReference type="PROSITE" id="PS50851">
    <property type="entry name" value="CHEW"/>
    <property type="match status" value="1"/>
</dbReference>
<evidence type="ECO:0000313" key="2">
    <source>
        <dbReference type="EMBL" id="RUO42444.1"/>
    </source>
</evidence>
<reference evidence="3" key="1">
    <citation type="journal article" date="2018" name="Front. Microbiol.">
        <title>Genome-Based Analysis Reveals the Taxonomy and Diversity of the Family Idiomarinaceae.</title>
        <authorList>
            <person name="Liu Y."/>
            <person name="Lai Q."/>
            <person name="Shao Z."/>
        </authorList>
    </citation>
    <scope>NUCLEOTIDE SEQUENCE [LARGE SCALE GENOMIC DNA]</scope>
    <source>
        <strain evidence="3">SN-14</strain>
    </source>
</reference>
<accession>A0AA94EDH0</accession>
<dbReference type="Gene3D" id="2.30.30.40">
    <property type="entry name" value="SH3 Domains"/>
    <property type="match status" value="1"/>
</dbReference>
<proteinExistence type="predicted"/>
<dbReference type="SUPFAM" id="SSF50341">
    <property type="entry name" value="CheW-like"/>
    <property type="match status" value="1"/>
</dbReference>
<sequence>MTNPDENEITVDSLKILTFVLDDELFAIEISGIQEVLEFKGATKVPKTPPFMLGVINLRGKVIPIVDLREQFELGKKPRTVDTCVIIVQVTIDGEETPLGILADAVKEVLEVPMSEINPPPRIGNKINSAYIFGMAKIEEEFVILLRLAKIFSADELQSVVGELTDAEVNSSETHDE</sequence>
<dbReference type="InterPro" id="IPR039315">
    <property type="entry name" value="CheW"/>
</dbReference>
<dbReference type="Proteomes" id="UP000286680">
    <property type="component" value="Unassembled WGS sequence"/>
</dbReference>
<gene>
    <name evidence="2" type="ORF">CWE23_10125</name>
</gene>
<dbReference type="GO" id="GO:0007165">
    <property type="term" value="P:signal transduction"/>
    <property type="evidence" value="ECO:0007669"/>
    <property type="project" value="InterPro"/>
</dbReference>
<name>A0AA94EDH0_9GAMM</name>
<protein>
    <submittedName>
        <fullName evidence="2">Chemotaxis protein CheW</fullName>
    </submittedName>
</protein>
<dbReference type="PANTHER" id="PTHR22617">
    <property type="entry name" value="CHEMOTAXIS SENSOR HISTIDINE KINASE-RELATED"/>
    <property type="match status" value="1"/>
</dbReference>
<dbReference type="Pfam" id="PF01584">
    <property type="entry name" value="CheW"/>
    <property type="match status" value="1"/>
</dbReference>
<dbReference type="InterPro" id="IPR002545">
    <property type="entry name" value="CheW-lke_dom"/>
</dbReference>
<organism evidence="2 3">
    <name type="scientific">Idiomarina aquatica</name>
    <dbReference type="NCBI Taxonomy" id="1327752"/>
    <lineage>
        <taxon>Bacteria</taxon>
        <taxon>Pseudomonadati</taxon>
        <taxon>Pseudomonadota</taxon>
        <taxon>Gammaproteobacteria</taxon>
        <taxon>Alteromonadales</taxon>
        <taxon>Idiomarinaceae</taxon>
        <taxon>Idiomarina</taxon>
    </lineage>
</organism>